<keyword evidence="2" id="KW-1185">Reference proteome</keyword>
<dbReference type="Proteomes" id="UP000815677">
    <property type="component" value="Unassembled WGS sequence"/>
</dbReference>
<gene>
    <name evidence="1" type="ORF">MCHLO_07263</name>
</gene>
<dbReference type="EMBL" id="DF846077">
    <property type="protein sequence ID" value="GAT49980.1"/>
    <property type="molecule type" value="Genomic_DNA"/>
</dbReference>
<name>A0ABQ0LG18_MYCCL</name>
<evidence type="ECO:0000313" key="2">
    <source>
        <dbReference type="Proteomes" id="UP000815677"/>
    </source>
</evidence>
<organism evidence="1 2">
    <name type="scientific">Mycena chlorophos</name>
    <name type="common">Agaric fungus</name>
    <name type="synonym">Agaricus chlorophos</name>
    <dbReference type="NCBI Taxonomy" id="658473"/>
    <lineage>
        <taxon>Eukaryota</taxon>
        <taxon>Fungi</taxon>
        <taxon>Dikarya</taxon>
        <taxon>Basidiomycota</taxon>
        <taxon>Agaricomycotina</taxon>
        <taxon>Agaricomycetes</taxon>
        <taxon>Agaricomycetidae</taxon>
        <taxon>Agaricales</taxon>
        <taxon>Marasmiineae</taxon>
        <taxon>Mycenaceae</taxon>
        <taxon>Mycena</taxon>
    </lineage>
</organism>
<accession>A0ABQ0LG18</accession>
<evidence type="ECO:0000313" key="1">
    <source>
        <dbReference type="EMBL" id="GAT49980.1"/>
    </source>
</evidence>
<proteinExistence type="predicted"/>
<reference evidence="1" key="1">
    <citation type="submission" date="2014-09" db="EMBL/GenBank/DDBJ databases">
        <title>Genome sequence of the luminous mushroom Mycena chlorophos for searching fungal bioluminescence genes.</title>
        <authorList>
            <person name="Tanaka Y."/>
            <person name="Kasuga D."/>
            <person name="Oba Y."/>
            <person name="Hase S."/>
            <person name="Sato K."/>
            <person name="Oba Y."/>
            <person name="Sakakibara Y."/>
        </authorList>
    </citation>
    <scope>NUCLEOTIDE SEQUENCE</scope>
</reference>
<protein>
    <submittedName>
        <fullName evidence="1">Uncharacterized protein</fullName>
    </submittedName>
</protein>
<sequence length="192" mass="20685">MRKVVVRSGEERPGAAACSVEMRLLREARADDDCHRSISALDDHGLAQQLRLRLPHLLGKALPILRPTASTALATVGLKPAVLYLRRSPSGVAVAAASRPVSTTPNAHPRCRSLVPATHTPTFPVCVDLRASALHRWAARQPLGVARRGLATPARSRPSTLYGVSLPSTPTTVDVASSRLLSRCVCRWPWTT</sequence>